<name>A0A417Y5C7_9ACTN</name>
<keyword evidence="5" id="KW-1185">Reference proteome</keyword>
<dbReference type="Pfam" id="PF05045">
    <property type="entry name" value="RgpF"/>
    <property type="match status" value="1"/>
</dbReference>
<dbReference type="RefSeq" id="WP_118923725.1">
    <property type="nucleotide sequence ID" value="NZ_QXGH01000011.1"/>
</dbReference>
<evidence type="ECO:0000256" key="2">
    <source>
        <dbReference type="ARBA" id="ARBA00022679"/>
    </source>
</evidence>
<dbReference type="PANTHER" id="PTHR12526">
    <property type="entry name" value="GLYCOSYLTRANSFERASE"/>
    <property type="match status" value="1"/>
</dbReference>
<keyword evidence="2 4" id="KW-0808">Transferase</keyword>
<dbReference type="PANTHER" id="PTHR12526:SF629">
    <property type="entry name" value="TEICHURONIC ACID BIOSYNTHESIS GLYCOSYLTRANSFERASE TUAH-RELATED"/>
    <property type="match status" value="1"/>
</dbReference>
<gene>
    <name evidence="4" type="ORF">D0Z08_06145</name>
</gene>
<dbReference type="AlphaFoldDB" id="A0A417Y5C7"/>
<protein>
    <submittedName>
        <fullName evidence="4">Glycosyltransferase</fullName>
    </submittedName>
</protein>
<organism evidence="4 5">
    <name type="scientific">Nocardioides immobilis</name>
    <dbReference type="NCBI Taxonomy" id="2049295"/>
    <lineage>
        <taxon>Bacteria</taxon>
        <taxon>Bacillati</taxon>
        <taxon>Actinomycetota</taxon>
        <taxon>Actinomycetes</taxon>
        <taxon>Propionibacteriales</taxon>
        <taxon>Nocardioidaceae</taxon>
        <taxon>Nocardioides</taxon>
    </lineage>
</organism>
<feature type="region of interest" description="Disordered" evidence="3">
    <location>
        <begin position="1"/>
        <end position="33"/>
    </location>
</feature>
<proteinExistence type="predicted"/>
<accession>A0A417Y5C7</accession>
<evidence type="ECO:0000256" key="3">
    <source>
        <dbReference type="SAM" id="MobiDB-lite"/>
    </source>
</evidence>
<evidence type="ECO:0000313" key="4">
    <source>
        <dbReference type="EMBL" id="RHW27870.1"/>
    </source>
</evidence>
<evidence type="ECO:0000256" key="1">
    <source>
        <dbReference type="ARBA" id="ARBA00022676"/>
    </source>
</evidence>
<dbReference type="EMBL" id="QXGH01000011">
    <property type="protein sequence ID" value="RHW27870.1"/>
    <property type="molecule type" value="Genomic_DNA"/>
</dbReference>
<dbReference type="Gene3D" id="3.40.50.2000">
    <property type="entry name" value="Glycogen Phosphorylase B"/>
    <property type="match status" value="1"/>
</dbReference>
<dbReference type="Proteomes" id="UP000283644">
    <property type="component" value="Unassembled WGS sequence"/>
</dbReference>
<dbReference type="Pfam" id="PF13692">
    <property type="entry name" value="Glyco_trans_1_4"/>
    <property type="match status" value="1"/>
</dbReference>
<dbReference type="InterPro" id="IPR007739">
    <property type="entry name" value="RgpF"/>
</dbReference>
<dbReference type="SUPFAM" id="SSF53756">
    <property type="entry name" value="UDP-Glycosyltransferase/glycogen phosphorylase"/>
    <property type="match status" value="1"/>
</dbReference>
<dbReference type="GO" id="GO:0016757">
    <property type="term" value="F:glycosyltransferase activity"/>
    <property type="evidence" value="ECO:0007669"/>
    <property type="project" value="UniProtKB-KW"/>
</dbReference>
<keyword evidence="1" id="KW-0328">Glycosyltransferase</keyword>
<dbReference type="OrthoDB" id="7615426at2"/>
<sequence>MAQPKRNTKIRRGAVTPGTTSKTKHELPRGSSARDISLVRESGAFDLDHYCRQLERELSLEEAVDHYVSEGEARGLDPTPDFDAQFYLRTNQDVAVAGVNAFAHYLKSGRRERRYPTAAALARDARVVLEAGAFDAEYYGRTNPGLDPAHYLRSGSREPWHPTAPRAKDDLGIEAGALDAEYYRRTYPGVDFGKVRLLEHYLTLGCRRGMRPNERFDDKFYARNYPEVADSPALPLVYWIQVGAKRGHRTCFEDVEPIVEKVRESSLFDPRYYESAHDLPENDADPALHYVLHGARKWLDPGPAFSTEYYLRRYPDLQRAGVNPLAHFEQYGSAEGRRGVPPSYRTVFVPGRATFHYDRPNLMILLHEASRTGAPLLGLALVQEFASSYNVFVWAGSGGVLDEDLMDAACLVGHGFADPLDCEFVLRDLLVEYAVDAVIANSVETSPAHAAILACDLPSVGLIHEFASYSRPMGKITDAVARLDRCVVPAELVRTSALQEIDTICGSSATNLVVRPQGHLPESLWSSRFAVNDDDDGMRAQMQRKLSGHRVVLGAGFVHIRKGLDLFVETARWAKELSTEPVHFLWIGDGWAPRTDFTYSLWIQDSLQRWELEDDVTIIDAQNTIDWAFELADVFLLSSRLDPFPNVAVDAMAANVPVVCFDGTTGVAEFIGDTGAAGAVVPYLDARAAAAAVVDQLGLDTGSVRNEKIVEERLDFRRYARAIEGEIELAKQDVASRRRQVGALHDAACFDRSFYDMRWSRFPDDSGALKEYVARSMKGIYRTSPLPGFRDTEVTGAGSANGDVPLLRKVLEHPSVLPRTHDCVIVDEETEVRASPGLKVALHLHLFYADLAEDALAMLMDAGISADLYVSCSELAAQHLGVQFRRYRRGNVTIRAVPNIGRDIGPFVAEFGKELLEGGYDIIGHLHGKRSKDIGTGDAWRAYLWGNLLGGPGVWSAVEHEFAADGSLGLMFPEDRHVIGWARNKEFGEELRERLGVNRELPAVPVFPLGTMFWARPEAVRPLLESGLTWDDFPSEPLPYDGSMLHAIERLLPTICEETGHRWKTIYVPGTTW</sequence>
<comment type="caution">
    <text evidence="4">The sequence shown here is derived from an EMBL/GenBank/DDBJ whole genome shotgun (WGS) entry which is preliminary data.</text>
</comment>
<evidence type="ECO:0000313" key="5">
    <source>
        <dbReference type="Proteomes" id="UP000283644"/>
    </source>
</evidence>
<feature type="compositionally biased region" description="Basic residues" evidence="3">
    <location>
        <begin position="1"/>
        <end position="12"/>
    </location>
</feature>
<reference evidence="4 5" key="1">
    <citation type="submission" date="2018-09" db="EMBL/GenBank/DDBJ databases">
        <title>Genome sequencing of Nocardioides immobilis CCTCC AB 2017083 for comparison to Nocardioides silvaticus.</title>
        <authorList>
            <person name="Li C."/>
            <person name="Wang G."/>
        </authorList>
    </citation>
    <scope>NUCLEOTIDE SEQUENCE [LARGE SCALE GENOMIC DNA]</scope>
    <source>
        <strain evidence="4 5">CCTCC AB 2017083</strain>
    </source>
</reference>